<protein>
    <submittedName>
        <fullName evidence="2">GSCFA domain-containing protein</fullName>
    </submittedName>
</protein>
<keyword evidence="3" id="KW-1185">Reference proteome</keyword>
<reference evidence="2 3" key="1">
    <citation type="submission" date="2021-07" db="EMBL/GenBank/DDBJ databases">
        <title>Flavobacterium WSW3-B6 sp.nov, isolated from seaweed.</title>
        <authorList>
            <person name="Muhammad N."/>
            <person name="Ho H."/>
            <person name="Lee Y.-J."/>
            <person name="Nguyen T."/>
            <person name="Ho J."/>
            <person name="Kim S.-G."/>
        </authorList>
    </citation>
    <scope>NUCLEOTIDE SEQUENCE [LARGE SCALE GENOMIC DNA]</scope>
    <source>
        <strain evidence="2 3">WSW3-B6</strain>
    </source>
</reference>
<name>A0ABX8VCF0_9FLAO</name>
<dbReference type="Pfam" id="PF08885">
    <property type="entry name" value="GSCFA"/>
    <property type="match status" value="1"/>
</dbReference>
<evidence type="ECO:0000259" key="1">
    <source>
        <dbReference type="Pfam" id="PF08885"/>
    </source>
</evidence>
<dbReference type="Proteomes" id="UP000825381">
    <property type="component" value="Chromosome"/>
</dbReference>
<accession>A0ABX8VCF0</accession>
<sequence>MQFRTQIPITKSSHSIGYNSKIVSLGSCFAVNMGEKLNYFKFRNTINPFGILFHPLAIEKFIGYTLQQKQFTEADIFYHNERWHCFDAHSDLSNPDKNVLLQNLTIATTTTRLALQQASHSIITLGTAWVYRHKESGNIVANCHKVPQKEFTKALLSVTAIKESLEKTMALVREVNPKIKFVFTVSPVRHIKDGFVENQWSKANLIAALHEVLTTPPSGADGLYFPSYEIMMDELRDYRFYESDMIHPNNIAIDYIWERFTETYIEETTQAMMKEVNTIQKGLLHRPFNPDSEEHKAFQEKLKQRSANLHAKYPTIIFE</sequence>
<organism evidence="2 3">
    <name type="scientific">Flavobacterium litorale</name>
    <dbReference type="NCBI Taxonomy" id="2856519"/>
    <lineage>
        <taxon>Bacteria</taxon>
        <taxon>Pseudomonadati</taxon>
        <taxon>Bacteroidota</taxon>
        <taxon>Flavobacteriia</taxon>
        <taxon>Flavobacteriales</taxon>
        <taxon>Flavobacteriaceae</taxon>
        <taxon>Flavobacterium</taxon>
    </lineage>
</organism>
<dbReference type="EMBL" id="CP080429">
    <property type="protein sequence ID" value="QYJ68500.1"/>
    <property type="molecule type" value="Genomic_DNA"/>
</dbReference>
<evidence type="ECO:0000313" key="2">
    <source>
        <dbReference type="EMBL" id="QYJ68500.1"/>
    </source>
</evidence>
<evidence type="ECO:0000313" key="3">
    <source>
        <dbReference type="Proteomes" id="UP000825381"/>
    </source>
</evidence>
<gene>
    <name evidence="2" type="ORF">K1I41_01045</name>
</gene>
<dbReference type="InterPro" id="IPR014982">
    <property type="entry name" value="GSCFA"/>
</dbReference>
<feature type="domain" description="GSCFA" evidence="1">
    <location>
        <begin position="21"/>
        <end position="260"/>
    </location>
</feature>
<dbReference type="RefSeq" id="WP_220640840.1">
    <property type="nucleotide sequence ID" value="NZ_CP080429.1"/>
</dbReference>
<proteinExistence type="predicted"/>
<dbReference type="SUPFAM" id="SSF52266">
    <property type="entry name" value="SGNH hydrolase"/>
    <property type="match status" value="1"/>
</dbReference>